<evidence type="ECO:0000256" key="4">
    <source>
        <dbReference type="ARBA" id="ARBA00022692"/>
    </source>
</evidence>
<keyword evidence="8" id="KW-0614">Plasmid</keyword>
<name>A8ZR85_DEIGD</name>
<evidence type="ECO:0000256" key="7">
    <source>
        <dbReference type="SAM" id="MobiDB-lite"/>
    </source>
</evidence>
<dbReference type="Proteomes" id="UP000002431">
    <property type="component" value="Plasmid pDGEO02"/>
</dbReference>
<dbReference type="PANTHER" id="PTHR37937">
    <property type="entry name" value="CONJUGATIVE TRANSFER: DNA TRANSPORT"/>
    <property type="match status" value="1"/>
</dbReference>
<evidence type="ECO:0000256" key="5">
    <source>
        <dbReference type="ARBA" id="ARBA00022989"/>
    </source>
</evidence>
<dbReference type="Pfam" id="PF02534">
    <property type="entry name" value="T4SS-DNA_transf"/>
    <property type="match status" value="1"/>
</dbReference>
<keyword evidence="9" id="KW-1185">Reference proteome</keyword>
<comment type="subcellular location">
    <subcellularLocation>
        <location evidence="1">Cell membrane</location>
        <topology evidence="1">Multi-pass membrane protein</topology>
    </subcellularLocation>
</comment>
<sequence length="935" mass="102862">MTTLRAPRASRLTRTQHLLIAWVLTLATVAALSYLVYGAAQTTLAIGKDLLTAPVRTSTGVTNWGKLLTADSAGMAALKCNFNSACSPWFGDSFNLRFNLQMQALPMMLSMLAMVFAWRQVPSTLVKKNPGQGAWASLEDKPIAYLVKVPVSDKKFRAQLEKLDQWSPPSMYLGHFIPWSPSSGEFLWGQPKLALLRERSRHENVLVTGAPGSGKTRGEFRQNIVLDAHYGRTAIVFDMKWPQMDSGFGDLALYWHRVGRPVYVFAPFSSNSMRMPLLDGIDNLDEALKLSRAIIAPPEYKEEAGAYYKDNERRALAAMILAIAHGPTPNMRELQRLGQMNFEEFIAWYKRQQNPEIRNALKALFDMREDQIASMLAGVVNKLSIFYNAEVSRATSAGDSPEEIINLQKIFREGGLLIVGISSKHIQAGEGEILLQLIKRRIDRALLDVADSSPGGRLPITATYYLDELPGLGRLPYLMANLAQLRSKSVCLMLGVQNSDQGGLVYTREYWKALSTNNLGTRIEFIQGASSDDAKSLSEEIGEYTVEEESTTKSGHAMFNTPWSDQARKGESVKLSKRRLLTTEEIKRFPRDLAVVFTKGQNPMLVATPSIDAPSIELMTPDGRIMTLKNELYPLWQRTMGGVQDIEAETNALIARLSLASVPQAKTEMVQSAPEYWMTWLQELMASGAMARVQKSDDKLKIMIRKDSLAPELSRERDINYFLGEGWLNNATNDEELTITQAGLTVAGKVLERALQHFVVTGPALYWARTHAARVKGYPGHDGKADADAVYSAETLAISEEVAQQLYGVVPDLPTVTVNGRSMIQIPLSDPQALREAIDRAIQREEARDPVDRRQDAQAAKGSKHGKAGPGKKKAPGKKNDAGSAAGQAPDGPAGSAAAPAGIPQPSAKPQTGPDADGAEPNHTLDHFLDEFGDD</sequence>
<accession>A8ZR85</accession>
<dbReference type="InterPro" id="IPR051539">
    <property type="entry name" value="T4SS-coupling_protein"/>
</dbReference>
<dbReference type="SUPFAM" id="SSF52540">
    <property type="entry name" value="P-loop containing nucleoside triphosphate hydrolases"/>
    <property type="match status" value="1"/>
</dbReference>
<dbReference type="HOGENOM" id="CLU_313251_0_0_0"/>
<feature type="compositionally biased region" description="Basic and acidic residues" evidence="7">
    <location>
        <begin position="923"/>
        <end position="935"/>
    </location>
</feature>
<dbReference type="Gene3D" id="3.40.50.300">
    <property type="entry name" value="P-loop containing nucleotide triphosphate hydrolases"/>
    <property type="match status" value="1"/>
</dbReference>
<dbReference type="AlphaFoldDB" id="A8ZR85"/>
<dbReference type="EMBL" id="CP000856">
    <property type="protein sequence ID" value="ABW34994.1"/>
    <property type="molecule type" value="Genomic_DNA"/>
</dbReference>
<reference evidence="8" key="1">
    <citation type="submission" date="2007-10" db="EMBL/GenBank/DDBJ databases">
        <title>Complete sequence of Plasmid2 pDGEO02 of Deinococcus geothermalis DSM 11300.</title>
        <authorList>
            <consortium name="US DOE Joint Genome Institute"/>
            <person name="Copeland A."/>
            <person name="Lucas S."/>
            <person name="Lapidus A."/>
            <person name="Barry K."/>
            <person name="Detter J.C."/>
            <person name="Glavina del Rio T."/>
            <person name="Hammon N."/>
            <person name="Israni S."/>
            <person name="Dalin E."/>
            <person name="Tice H."/>
            <person name="Pitluck S."/>
            <person name="Brettin T."/>
            <person name="Bruce D."/>
            <person name="Han C."/>
            <person name="Tapia R."/>
            <person name="Saunders E."/>
            <person name="Gilna P."/>
            <person name="Schmutz J."/>
            <person name="Larimer F."/>
            <person name="Land M."/>
            <person name="Hauser L."/>
            <person name="Kyrpides N."/>
            <person name="Kim E."/>
            <person name="Daly M.J."/>
            <person name="Fredrickson J.K."/>
            <person name="Makarova K.S."/>
            <person name="Gaidamakova E.K."/>
            <person name="Zhai M."/>
            <person name="Richardson P."/>
        </authorList>
    </citation>
    <scope>NUCLEOTIDE SEQUENCE [LARGE SCALE GENOMIC DNA]</scope>
    <source>
        <strain evidence="8">DSM 11300</strain>
        <plasmid evidence="8">pDGEO02</plasmid>
    </source>
</reference>
<feature type="compositionally biased region" description="Basic residues" evidence="7">
    <location>
        <begin position="862"/>
        <end position="877"/>
    </location>
</feature>
<evidence type="ECO:0000256" key="3">
    <source>
        <dbReference type="ARBA" id="ARBA00022475"/>
    </source>
</evidence>
<evidence type="ECO:0000256" key="6">
    <source>
        <dbReference type="ARBA" id="ARBA00023136"/>
    </source>
</evidence>
<keyword evidence="6" id="KW-0472">Membrane</keyword>
<dbReference type="InterPro" id="IPR003688">
    <property type="entry name" value="TraG/VirD4"/>
</dbReference>
<evidence type="ECO:0000256" key="1">
    <source>
        <dbReference type="ARBA" id="ARBA00004651"/>
    </source>
</evidence>
<dbReference type="GO" id="GO:0005886">
    <property type="term" value="C:plasma membrane"/>
    <property type="evidence" value="ECO:0007669"/>
    <property type="project" value="UniProtKB-SubCell"/>
</dbReference>
<keyword evidence="3" id="KW-1003">Cell membrane</keyword>
<dbReference type="PANTHER" id="PTHR37937:SF1">
    <property type="entry name" value="CONJUGATIVE TRANSFER: DNA TRANSPORT"/>
    <property type="match status" value="1"/>
</dbReference>
<protein>
    <submittedName>
        <fullName evidence="8">ATPase involved in conjugal plasmid transfer TRAG</fullName>
    </submittedName>
</protein>
<feature type="compositionally biased region" description="Basic and acidic residues" evidence="7">
    <location>
        <begin position="843"/>
        <end position="856"/>
    </location>
</feature>
<evidence type="ECO:0000313" key="9">
    <source>
        <dbReference type="Proteomes" id="UP000002431"/>
    </source>
</evidence>
<dbReference type="CDD" id="cd01127">
    <property type="entry name" value="TrwB_TraG_TraD_VirD4"/>
    <property type="match status" value="1"/>
</dbReference>
<feature type="compositionally biased region" description="Low complexity" evidence="7">
    <location>
        <begin position="882"/>
        <end position="908"/>
    </location>
</feature>
<comment type="similarity">
    <text evidence="2">Belongs to the VirD4/TraG family.</text>
</comment>
<evidence type="ECO:0000256" key="2">
    <source>
        <dbReference type="ARBA" id="ARBA00008806"/>
    </source>
</evidence>
<dbReference type="KEGG" id="dge:Dgeo_2951"/>
<geneLocation type="plasmid" evidence="8 9">
    <name>pDGEO02</name>
</geneLocation>
<feature type="region of interest" description="Disordered" evidence="7">
    <location>
        <begin position="843"/>
        <end position="935"/>
    </location>
</feature>
<keyword evidence="5" id="KW-1133">Transmembrane helix</keyword>
<dbReference type="InterPro" id="IPR027417">
    <property type="entry name" value="P-loop_NTPase"/>
</dbReference>
<proteinExistence type="inferred from homology"/>
<organism evidence="8 9">
    <name type="scientific">Deinococcus geothermalis (strain DSM 11300 / CIP 105573 / AG-3a)</name>
    <dbReference type="NCBI Taxonomy" id="319795"/>
    <lineage>
        <taxon>Bacteria</taxon>
        <taxon>Thermotogati</taxon>
        <taxon>Deinococcota</taxon>
        <taxon>Deinococci</taxon>
        <taxon>Deinococcales</taxon>
        <taxon>Deinococcaceae</taxon>
        <taxon>Deinococcus</taxon>
    </lineage>
</organism>
<evidence type="ECO:0000313" key="8">
    <source>
        <dbReference type="EMBL" id="ABW34994.1"/>
    </source>
</evidence>
<keyword evidence="4" id="KW-0812">Transmembrane</keyword>
<gene>
    <name evidence="8" type="ORF">Dgeo_2951</name>
</gene>